<evidence type="ECO:0000313" key="4">
    <source>
        <dbReference type="EMBL" id="NJC05796.1"/>
    </source>
</evidence>
<dbReference type="Gene3D" id="1.20.120.160">
    <property type="entry name" value="HPT domain"/>
    <property type="match status" value="1"/>
</dbReference>
<dbReference type="Proteomes" id="UP000558192">
    <property type="component" value="Unassembled WGS sequence"/>
</dbReference>
<gene>
    <name evidence="4" type="ORF">GGQ97_001589</name>
</gene>
<dbReference type="Pfam" id="PF01627">
    <property type="entry name" value="Hpt"/>
    <property type="match status" value="1"/>
</dbReference>
<evidence type="ECO:0000256" key="1">
    <source>
        <dbReference type="ARBA" id="ARBA00023012"/>
    </source>
</evidence>
<dbReference type="InterPro" id="IPR036641">
    <property type="entry name" value="HPT_dom_sf"/>
</dbReference>
<sequence>MRNETGLQFRLAQAKEACIERMQGTADWLIATDPSDRDALRQCGHRLVGTLGSFGFGDAARMASALERACDAEPEQVRLAALTLAETLRTLPR</sequence>
<keyword evidence="2" id="KW-0597">Phosphoprotein</keyword>
<dbReference type="InterPro" id="IPR008207">
    <property type="entry name" value="Sig_transdc_His_kin_Hpt_dom"/>
</dbReference>
<protein>
    <submittedName>
        <fullName evidence="4">HPt (Histidine-containing phosphotransfer) domain-containing protein</fullName>
    </submittedName>
</protein>
<accession>A0A7X6BH69</accession>
<feature type="domain" description="HPt" evidence="3">
    <location>
        <begin position="3"/>
        <end position="93"/>
    </location>
</feature>
<dbReference type="AlphaFoldDB" id="A0A7X6BH69"/>
<keyword evidence="1" id="KW-0902">Two-component regulatory system</keyword>
<dbReference type="PROSITE" id="PS50894">
    <property type="entry name" value="HPT"/>
    <property type="match status" value="1"/>
</dbReference>
<comment type="caution">
    <text evidence="4">The sequence shown here is derived from an EMBL/GenBank/DDBJ whole genome shotgun (WGS) entry which is preliminary data.</text>
</comment>
<reference evidence="4 5" key="1">
    <citation type="submission" date="2020-03" db="EMBL/GenBank/DDBJ databases">
        <title>Genomic Encyclopedia of Type Strains, Phase IV (KMG-IV): sequencing the most valuable type-strain genomes for metagenomic binning, comparative biology and taxonomic classification.</title>
        <authorList>
            <person name="Goeker M."/>
        </authorList>
    </citation>
    <scope>NUCLEOTIDE SEQUENCE [LARGE SCALE GENOMIC DNA]</scope>
    <source>
        <strain evidence="4 5">DSM 16846</strain>
    </source>
</reference>
<dbReference type="SUPFAM" id="SSF47226">
    <property type="entry name" value="Histidine-containing phosphotransfer domain, HPT domain"/>
    <property type="match status" value="1"/>
</dbReference>
<dbReference type="EMBL" id="JAATJC010000001">
    <property type="protein sequence ID" value="NJC05796.1"/>
    <property type="molecule type" value="Genomic_DNA"/>
</dbReference>
<evidence type="ECO:0000256" key="2">
    <source>
        <dbReference type="PROSITE-ProRule" id="PRU00110"/>
    </source>
</evidence>
<keyword evidence="5" id="KW-1185">Reference proteome</keyword>
<name>A0A7X6BH69_9SPHN</name>
<dbReference type="RefSeq" id="WP_168068594.1">
    <property type="nucleotide sequence ID" value="NZ_JAATJC010000001.1"/>
</dbReference>
<evidence type="ECO:0000259" key="3">
    <source>
        <dbReference type="PROSITE" id="PS50894"/>
    </source>
</evidence>
<organism evidence="4 5">
    <name type="scientific">Sphingomonas kaistensis</name>
    <dbReference type="NCBI Taxonomy" id="298708"/>
    <lineage>
        <taxon>Bacteria</taxon>
        <taxon>Pseudomonadati</taxon>
        <taxon>Pseudomonadota</taxon>
        <taxon>Alphaproteobacteria</taxon>
        <taxon>Sphingomonadales</taxon>
        <taxon>Sphingomonadaceae</taxon>
        <taxon>Sphingomonas</taxon>
    </lineage>
</organism>
<feature type="modified residue" description="Phosphohistidine" evidence="2">
    <location>
        <position position="45"/>
    </location>
</feature>
<proteinExistence type="predicted"/>
<dbReference type="GO" id="GO:0000160">
    <property type="term" value="P:phosphorelay signal transduction system"/>
    <property type="evidence" value="ECO:0007669"/>
    <property type="project" value="UniProtKB-KW"/>
</dbReference>
<dbReference type="GO" id="GO:0004672">
    <property type="term" value="F:protein kinase activity"/>
    <property type="evidence" value="ECO:0007669"/>
    <property type="project" value="UniProtKB-ARBA"/>
</dbReference>
<evidence type="ECO:0000313" key="5">
    <source>
        <dbReference type="Proteomes" id="UP000558192"/>
    </source>
</evidence>